<proteinExistence type="predicted"/>
<evidence type="ECO:0000256" key="1">
    <source>
        <dbReference type="SAM" id="Phobius"/>
    </source>
</evidence>
<comment type="caution">
    <text evidence="2">The sequence shown here is derived from an EMBL/GenBank/DDBJ whole genome shotgun (WGS) entry which is preliminary data.</text>
</comment>
<dbReference type="Proteomes" id="UP000054537">
    <property type="component" value="Unassembled WGS sequence"/>
</dbReference>
<reference evidence="2 3" key="1">
    <citation type="submission" date="2014-10" db="EMBL/GenBank/DDBJ databases">
        <title>Draft genome sequence of Actinoplanes utahensis NRRL 12052.</title>
        <authorList>
            <person name="Velasco-Bucheli B."/>
            <person name="del Cerro C."/>
            <person name="Hormigo D."/>
            <person name="Garcia J.L."/>
            <person name="Acebal C."/>
            <person name="Arroyo M."/>
            <person name="de la Mata I."/>
        </authorList>
    </citation>
    <scope>NUCLEOTIDE SEQUENCE [LARGE SCALE GENOMIC DNA]</scope>
    <source>
        <strain evidence="2 3">NRRL 12052</strain>
    </source>
</reference>
<feature type="transmembrane region" description="Helical" evidence="1">
    <location>
        <begin position="12"/>
        <end position="37"/>
    </location>
</feature>
<keyword evidence="1" id="KW-0472">Membrane</keyword>
<dbReference type="RefSeq" id="WP_043522159.1">
    <property type="nucleotide sequence ID" value="NZ_BAABKU010000001.1"/>
</dbReference>
<feature type="transmembrane region" description="Helical" evidence="1">
    <location>
        <begin position="82"/>
        <end position="100"/>
    </location>
</feature>
<evidence type="ECO:0000313" key="2">
    <source>
        <dbReference type="EMBL" id="KHD79020.1"/>
    </source>
</evidence>
<evidence type="ECO:0000313" key="3">
    <source>
        <dbReference type="Proteomes" id="UP000054537"/>
    </source>
</evidence>
<sequence>MIDNVWWERNRKWATFALIALLIGLFAAGKFTVAAYAGLARLVSGGHTGVMAVSGWLLFLAPFVLVWLIVLFTTQSSARKRTAVCIGMLFLLVPSILPVYPGDTNHWLADAVSGPGGSAVVTGMRNGFLAGLAPSLVAPFVLFNDALKESLGERVRLIALAVPVMAFVIATLIAAVVLSRP</sequence>
<feature type="transmembrane region" description="Helical" evidence="1">
    <location>
        <begin position="120"/>
        <end position="143"/>
    </location>
</feature>
<feature type="transmembrane region" description="Helical" evidence="1">
    <location>
        <begin position="49"/>
        <end position="70"/>
    </location>
</feature>
<accession>A0A0A6US99</accession>
<dbReference type="EMBL" id="JRTT01000002">
    <property type="protein sequence ID" value="KHD79020.1"/>
    <property type="molecule type" value="Genomic_DNA"/>
</dbReference>
<dbReference type="AlphaFoldDB" id="A0A0A6US99"/>
<keyword evidence="3" id="KW-1185">Reference proteome</keyword>
<gene>
    <name evidence="2" type="ORF">MB27_02840</name>
</gene>
<name>A0A0A6US99_ACTUT</name>
<protein>
    <submittedName>
        <fullName evidence="2">Uncharacterized protein</fullName>
    </submittedName>
</protein>
<keyword evidence="1" id="KW-1133">Transmembrane helix</keyword>
<keyword evidence="1" id="KW-0812">Transmembrane</keyword>
<dbReference type="OrthoDB" id="3297072at2"/>
<feature type="transmembrane region" description="Helical" evidence="1">
    <location>
        <begin position="155"/>
        <end position="178"/>
    </location>
</feature>
<organism evidence="2 3">
    <name type="scientific">Actinoplanes utahensis</name>
    <dbReference type="NCBI Taxonomy" id="1869"/>
    <lineage>
        <taxon>Bacteria</taxon>
        <taxon>Bacillati</taxon>
        <taxon>Actinomycetota</taxon>
        <taxon>Actinomycetes</taxon>
        <taxon>Micromonosporales</taxon>
        <taxon>Micromonosporaceae</taxon>
        <taxon>Actinoplanes</taxon>
    </lineage>
</organism>